<comment type="caution">
    <text evidence="2">The sequence shown here is derived from an EMBL/GenBank/DDBJ whole genome shotgun (WGS) entry which is preliminary data.</text>
</comment>
<evidence type="ECO:0000256" key="1">
    <source>
        <dbReference type="SAM" id="MobiDB-lite"/>
    </source>
</evidence>
<dbReference type="Proteomes" id="UP000586095">
    <property type="component" value="Unassembled WGS sequence"/>
</dbReference>
<proteinExistence type="predicted"/>
<reference evidence="2 3" key="1">
    <citation type="submission" date="2020-07" db="EMBL/GenBank/DDBJ databases">
        <title>Sequencing the genomes of 1000 actinobacteria strains.</title>
        <authorList>
            <person name="Klenk H.-P."/>
        </authorList>
    </citation>
    <scope>NUCLEOTIDE SEQUENCE [LARGE SCALE GENOMIC DNA]</scope>
    <source>
        <strain evidence="2 3">DSM 17380</strain>
    </source>
</reference>
<feature type="region of interest" description="Disordered" evidence="1">
    <location>
        <begin position="1"/>
        <end position="21"/>
    </location>
</feature>
<accession>A0A852QYM3</accession>
<organism evidence="2 3">
    <name type="scientific">Leucobacter aridicollis</name>
    <dbReference type="NCBI Taxonomy" id="283878"/>
    <lineage>
        <taxon>Bacteria</taxon>
        <taxon>Bacillati</taxon>
        <taxon>Actinomycetota</taxon>
        <taxon>Actinomycetes</taxon>
        <taxon>Micrococcales</taxon>
        <taxon>Microbacteriaceae</taxon>
        <taxon>Leucobacter</taxon>
    </lineage>
</organism>
<feature type="compositionally biased region" description="Gly residues" evidence="1">
    <location>
        <begin position="7"/>
        <end position="16"/>
    </location>
</feature>
<evidence type="ECO:0000313" key="3">
    <source>
        <dbReference type="Proteomes" id="UP000586095"/>
    </source>
</evidence>
<protein>
    <submittedName>
        <fullName evidence="2">Uncharacterized protein</fullName>
    </submittedName>
</protein>
<keyword evidence="3" id="KW-1185">Reference proteome</keyword>
<dbReference type="EMBL" id="JACCBD010000001">
    <property type="protein sequence ID" value="NYD26451.1"/>
    <property type="molecule type" value="Genomic_DNA"/>
</dbReference>
<gene>
    <name evidence="2" type="ORF">BJ960_001254</name>
</gene>
<dbReference type="AlphaFoldDB" id="A0A852QYM3"/>
<evidence type="ECO:0000313" key="2">
    <source>
        <dbReference type="EMBL" id="NYD26451.1"/>
    </source>
</evidence>
<name>A0A852QYM3_9MICO</name>
<sequence>MSTRRQPGGGQPGMGGDEPEELEKLFLSLA</sequence>